<accession>A0ABP6SKE5</accession>
<name>A0ABP6SKE5_9ACTN</name>
<keyword evidence="2" id="KW-1185">Reference proteome</keyword>
<protein>
    <recommendedName>
        <fullName evidence="3">SGNH hydrolase-type esterase domain-containing protein</fullName>
    </recommendedName>
</protein>
<dbReference type="Proteomes" id="UP001499990">
    <property type="component" value="Unassembled WGS sequence"/>
</dbReference>
<organism evidence="1 2">
    <name type="scientific">Streptomyces sannanensis</name>
    <dbReference type="NCBI Taxonomy" id="285536"/>
    <lineage>
        <taxon>Bacteria</taxon>
        <taxon>Bacillati</taxon>
        <taxon>Actinomycetota</taxon>
        <taxon>Actinomycetes</taxon>
        <taxon>Kitasatosporales</taxon>
        <taxon>Streptomycetaceae</taxon>
        <taxon>Streptomyces</taxon>
    </lineage>
</organism>
<gene>
    <name evidence="1" type="ORF">GCM10020367_58800</name>
</gene>
<evidence type="ECO:0000313" key="1">
    <source>
        <dbReference type="EMBL" id="GAA3378607.1"/>
    </source>
</evidence>
<dbReference type="Gene3D" id="3.40.50.1110">
    <property type="entry name" value="SGNH hydrolase"/>
    <property type="match status" value="1"/>
</dbReference>
<evidence type="ECO:0008006" key="3">
    <source>
        <dbReference type="Google" id="ProtNLM"/>
    </source>
</evidence>
<proteinExistence type="predicted"/>
<comment type="caution">
    <text evidence="1">The sequence shown here is derived from an EMBL/GenBank/DDBJ whole genome shotgun (WGS) entry which is preliminary data.</text>
</comment>
<reference evidence="2" key="1">
    <citation type="journal article" date="2019" name="Int. J. Syst. Evol. Microbiol.">
        <title>The Global Catalogue of Microorganisms (GCM) 10K type strain sequencing project: providing services to taxonomists for standard genome sequencing and annotation.</title>
        <authorList>
            <consortium name="The Broad Institute Genomics Platform"/>
            <consortium name="The Broad Institute Genome Sequencing Center for Infectious Disease"/>
            <person name="Wu L."/>
            <person name="Ma J."/>
        </authorList>
    </citation>
    <scope>NUCLEOTIDE SEQUENCE [LARGE SCALE GENOMIC DNA]</scope>
    <source>
        <strain evidence="2">JCM 9651</strain>
    </source>
</reference>
<evidence type="ECO:0000313" key="2">
    <source>
        <dbReference type="Proteomes" id="UP001499990"/>
    </source>
</evidence>
<sequence length="96" mass="10342">MIGELAQRADQVVVTGIPPFAKFPSVPGTLGRYLGERAAVLDEVAQRVCADVQGATWIGSTNVLPMGPDFFARDRFHPSAQGYREWAQVVAGKLAL</sequence>
<dbReference type="SUPFAM" id="SSF52266">
    <property type="entry name" value="SGNH hydrolase"/>
    <property type="match status" value="1"/>
</dbReference>
<dbReference type="InterPro" id="IPR036514">
    <property type="entry name" value="SGNH_hydro_sf"/>
</dbReference>
<dbReference type="EMBL" id="BAAAYL010000001">
    <property type="protein sequence ID" value="GAA3378607.1"/>
    <property type="molecule type" value="Genomic_DNA"/>
</dbReference>